<dbReference type="Proteomes" id="UP000276980">
    <property type="component" value="Plasmid pIC001B"/>
</dbReference>
<keyword evidence="4" id="KW-0411">Iron-sulfur</keyword>
<geneLocation type="plasmid" evidence="7">
    <name>pic001b</name>
</geneLocation>
<feature type="domain" description="Rieske" evidence="5">
    <location>
        <begin position="6"/>
        <end position="102"/>
    </location>
</feature>
<dbReference type="GO" id="GO:0051537">
    <property type="term" value="F:2 iron, 2 sulfur cluster binding"/>
    <property type="evidence" value="ECO:0007669"/>
    <property type="project" value="UniProtKB-KW"/>
</dbReference>
<dbReference type="InterPro" id="IPR036922">
    <property type="entry name" value="Rieske_2Fe-2S_sf"/>
</dbReference>
<accession>A0A3S9AQR3</accession>
<name>A0A3S9AQR3_ACIJO</name>
<keyword evidence="3" id="KW-0408">Iron</keyword>
<dbReference type="GO" id="GO:0046872">
    <property type="term" value="F:metal ion binding"/>
    <property type="evidence" value="ECO:0007669"/>
    <property type="project" value="UniProtKB-KW"/>
</dbReference>
<dbReference type="AlphaFoldDB" id="A0A3S9AQR3"/>
<evidence type="ECO:0000256" key="2">
    <source>
        <dbReference type="ARBA" id="ARBA00022723"/>
    </source>
</evidence>
<dbReference type="PROSITE" id="PS51296">
    <property type="entry name" value="RIESKE"/>
    <property type="match status" value="1"/>
</dbReference>
<evidence type="ECO:0000256" key="3">
    <source>
        <dbReference type="ARBA" id="ARBA00023004"/>
    </source>
</evidence>
<evidence type="ECO:0000313" key="7">
    <source>
        <dbReference type="Proteomes" id="UP000276980"/>
    </source>
</evidence>
<proteinExistence type="predicted"/>
<gene>
    <name evidence="6" type="ORF">CFH90_18245</name>
</gene>
<dbReference type="PANTHER" id="PTHR21496:SF23">
    <property type="entry name" value="3-PHENYLPROPIONATE_CINNAMIC ACID DIOXYGENASE FERREDOXIN SUBUNIT"/>
    <property type="match status" value="1"/>
</dbReference>
<keyword evidence="1" id="KW-0001">2Fe-2S</keyword>
<keyword evidence="6" id="KW-0614">Plasmid</keyword>
<evidence type="ECO:0000259" key="5">
    <source>
        <dbReference type="PROSITE" id="PS51296"/>
    </source>
</evidence>
<dbReference type="PANTHER" id="PTHR21496">
    <property type="entry name" value="FERREDOXIN-RELATED"/>
    <property type="match status" value="1"/>
</dbReference>
<evidence type="ECO:0000313" key="6">
    <source>
        <dbReference type="EMBL" id="AZN65853.1"/>
    </source>
</evidence>
<dbReference type="CDD" id="cd03528">
    <property type="entry name" value="Rieske_RO_ferredoxin"/>
    <property type="match status" value="1"/>
</dbReference>
<dbReference type="SUPFAM" id="SSF50022">
    <property type="entry name" value="ISP domain"/>
    <property type="match status" value="1"/>
</dbReference>
<dbReference type="EMBL" id="CP022300">
    <property type="protein sequence ID" value="AZN65853.1"/>
    <property type="molecule type" value="Genomic_DNA"/>
</dbReference>
<dbReference type="RefSeq" id="WP_126039552.1">
    <property type="nucleotide sequence ID" value="NZ_CP022300.1"/>
</dbReference>
<evidence type="ECO:0000256" key="4">
    <source>
        <dbReference type="ARBA" id="ARBA00023014"/>
    </source>
</evidence>
<dbReference type="Gene3D" id="2.102.10.10">
    <property type="entry name" value="Rieske [2Fe-2S] iron-sulphur domain"/>
    <property type="match status" value="1"/>
</dbReference>
<dbReference type="Pfam" id="PF00355">
    <property type="entry name" value="Rieske"/>
    <property type="match status" value="1"/>
</dbReference>
<protein>
    <submittedName>
        <fullName evidence="6">(2Fe-2S)-binding protein</fullName>
    </submittedName>
</protein>
<dbReference type="InterPro" id="IPR017941">
    <property type="entry name" value="Rieske_2Fe-2S"/>
</dbReference>
<sequence length="106" mass="11762">MNKKWVKACMESDILENSIFKFSRPGKSPIAIYRIEGKFYATEDTCTHGIASLSEGEIDGDVIECPFHGGAFNICTGEPESEPCTVALKTYQVDIVNNEVLILEEQ</sequence>
<keyword evidence="2" id="KW-0479">Metal-binding</keyword>
<organism evidence="6 7">
    <name type="scientific">Acinetobacter johnsonii</name>
    <dbReference type="NCBI Taxonomy" id="40214"/>
    <lineage>
        <taxon>Bacteria</taxon>
        <taxon>Pseudomonadati</taxon>
        <taxon>Pseudomonadota</taxon>
        <taxon>Gammaproteobacteria</taxon>
        <taxon>Moraxellales</taxon>
        <taxon>Moraxellaceae</taxon>
        <taxon>Acinetobacter</taxon>
    </lineage>
</organism>
<reference evidence="6 7" key="1">
    <citation type="submission" date="2017-06" db="EMBL/GenBank/DDBJ databases">
        <title>Complete Genome Sequence of the Carbazole-Degrading Bacterium Acinetobacter johnsonii IC001.</title>
        <authorList>
            <person name="Vejarano F."/>
            <person name="Suzuki-Minakuchi C."/>
            <person name="Ohtsubo Y."/>
            <person name="Tsuda M."/>
            <person name="Okada K."/>
            <person name="Nojiri H."/>
        </authorList>
    </citation>
    <scope>NUCLEOTIDE SEQUENCE [LARGE SCALE GENOMIC DNA]</scope>
    <source>
        <strain evidence="6 7">IC001</strain>
        <plasmid evidence="7">pic001b</plasmid>
    </source>
</reference>
<evidence type="ECO:0000256" key="1">
    <source>
        <dbReference type="ARBA" id="ARBA00022714"/>
    </source>
</evidence>